<evidence type="ECO:0000313" key="4">
    <source>
        <dbReference type="EMBL" id="KAF4666464.1"/>
    </source>
</evidence>
<dbReference type="GO" id="GO:0005847">
    <property type="term" value="C:mRNA cleavage and polyadenylation specificity factor complex"/>
    <property type="evidence" value="ECO:0007669"/>
    <property type="project" value="InterPro"/>
</dbReference>
<feature type="region of interest" description="Disordered" evidence="2">
    <location>
        <begin position="524"/>
        <end position="557"/>
    </location>
</feature>
<organism evidence="4 5">
    <name type="scientific">Perkinsus olseni</name>
    <name type="common">Perkinsus atlanticus</name>
    <dbReference type="NCBI Taxonomy" id="32597"/>
    <lineage>
        <taxon>Eukaryota</taxon>
        <taxon>Sar</taxon>
        <taxon>Alveolata</taxon>
        <taxon>Perkinsozoa</taxon>
        <taxon>Perkinsea</taxon>
        <taxon>Perkinsida</taxon>
        <taxon>Perkinsidae</taxon>
        <taxon>Perkinsus</taxon>
    </lineage>
</organism>
<evidence type="ECO:0000313" key="5">
    <source>
        <dbReference type="Proteomes" id="UP000570595"/>
    </source>
</evidence>
<keyword evidence="1" id="KW-0507">mRNA processing</keyword>
<dbReference type="Pfam" id="PF10996">
    <property type="entry name" value="Beta-Casp"/>
    <property type="match status" value="1"/>
</dbReference>
<reference evidence="4 5" key="1">
    <citation type="submission" date="2020-04" db="EMBL/GenBank/DDBJ databases">
        <title>Perkinsus olseni comparative genomics.</title>
        <authorList>
            <person name="Bogema D.R."/>
        </authorList>
    </citation>
    <scope>NUCLEOTIDE SEQUENCE [LARGE SCALE GENOMIC DNA]</scope>
    <source>
        <strain evidence="4">ATCC PRA-179</strain>
    </source>
</reference>
<feature type="compositionally biased region" description="Acidic residues" evidence="2">
    <location>
        <begin position="964"/>
        <end position="974"/>
    </location>
</feature>
<comment type="caution">
    <text evidence="4">The sequence shown here is derived from an EMBL/GenBank/DDBJ whole genome shotgun (WGS) entry which is preliminary data.</text>
</comment>
<dbReference type="InterPro" id="IPR036866">
    <property type="entry name" value="RibonucZ/Hydroxyglut_hydro"/>
</dbReference>
<name>A0A7J6M4N3_PEROL</name>
<dbReference type="GO" id="GO:0003723">
    <property type="term" value="F:RNA binding"/>
    <property type="evidence" value="ECO:0007669"/>
    <property type="project" value="UniProtKB-KW"/>
</dbReference>
<gene>
    <name evidence="4" type="primary">CPSF2</name>
    <name evidence="4" type="ORF">FOZ61_009722</name>
</gene>
<dbReference type="InterPro" id="IPR027075">
    <property type="entry name" value="CPSF2"/>
</dbReference>
<feature type="region of interest" description="Disordered" evidence="2">
    <location>
        <begin position="937"/>
        <end position="974"/>
    </location>
</feature>
<keyword evidence="1" id="KW-0539">Nucleus</keyword>
<dbReference type="InterPro" id="IPR001279">
    <property type="entry name" value="Metallo-B-lactamas"/>
</dbReference>
<proteinExistence type="inferred from homology"/>
<dbReference type="Pfam" id="PF16661">
    <property type="entry name" value="Lactamase_B_6"/>
    <property type="match status" value="1"/>
</dbReference>
<dbReference type="InterPro" id="IPR022712">
    <property type="entry name" value="Beta_Casp"/>
</dbReference>
<feature type="region of interest" description="Disordered" evidence="2">
    <location>
        <begin position="744"/>
        <end position="768"/>
    </location>
</feature>
<feature type="domain" description="Beta-Casp" evidence="3">
    <location>
        <begin position="348"/>
        <end position="480"/>
    </location>
</feature>
<protein>
    <recommendedName>
        <fullName evidence="1">Cleavage and polyadenylation specificity factor subunit 2</fullName>
    </recommendedName>
    <alternativeName>
        <fullName evidence="1">Cleavage and polyadenylation specificity factor 100 kDa subunit</fullName>
    </alternativeName>
</protein>
<feature type="region of interest" description="Disordered" evidence="2">
    <location>
        <begin position="1072"/>
        <end position="1091"/>
    </location>
</feature>
<dbReference type="EMBL" id="JABAHT010000073">
    <property type="protein sequence ID" value="KAF4666464.1"/>
    <property type="molecule type" value="Genomic_DNA"/>
</dbReference>
<dbReference type="SUPFAM" id="SSF56281">
    <property type="entry name" value="Metallo-hydrolase/oxidoreductase"/>
    <property type="match status" value="1"/>
</dbReference>
<dbReference type="GO" id="GO:0006398">
    <property type="term" value="P:mRNA 3'-end processing by stem-loop binding and cleavage"/>
    <property type="evidence" value="ECO:0007669"/>
    <property type="project" value="InterPro"/>
</dbReference>
<dbReference type="SMART" id="SM01027">
    <property type="entry name" value="Beta-Casp"/>
    <property type="match status" value="1"/>
</dbReference>
<dbReference type="PANTHER" id="PTHR45922:SF1">
    <property type="entry name" value="CLEAVAGE AND POLYADENYLATION SPECIFICITY FACTOR SUBUNIT 2"/>
    <property type="match status" value="1"/>
</dbReference>
<comment type="subcellular location">
    <subcellularLocation>
        <location evidence="1">Nucleus</location>
    </subcellularLocation>
</comment>
<accession>A0A7J6M4N3</accession>
<evidence type="ECO:0000256" key="2">
    <source>
        <dbReference type="SAM" id="MobiDB-lite"/>
    </source>
</evidence>
<dbReference type="Gene3D" id="3.60.15.10">
    <property type="entry name" value="Ribonuclease Z/Hydroxyacylglutathione hydrolase-like"/>
    <property type="match status" value="1"/>
</dbReference>
<feature type="compositionally biased region" description="Low complexity" evidence="2">
    <location>
        <begin position="546"/>
        <end position="557"/>
    </location>
</feature>
<dbReference type="Proteomes" id="UP000570595">
    <property type="component" value="Unassembled WGS sequence"/>
</dbReference>
<evidence type="ECO:0000256" key="1">
    <source>
        <dbReference type="RuleBase" id="RU365006"/>
    </source>
</evidence>
<evidence type="ECO:0000259" key="3">
    <source>
        <dbReference type="SMART" id="SM01027"/>
    </source>
</evidence>
<feature type="compositionally biased region" description="Low complexity" evidence="2">
    <location>
        <begin position="937"/>
        <end position="947"/>
    </location>
</feature>
<keyword evidence="1" id="KW-0694">RNA-binding</keyword>
<feature type="compositionally biased region" description="Basic and acidic residues" evidence="2">
    <location>
        <begin position="744"/>
        <end position="756"/>
    </location>
</feature>
<dbReference type="PANTHER" id="PTHR45922">
    <property type="entry name" value="CLEAVAGE AND POLYADENYLATION SPECIFICITY FACTOR SUBUNIT 2"/>
    <property type="match status" value="1"/>
</dbReference>
<dbReference type="AlphaFoldDB" id="A0A7J6M4N3"/>
<dbReference type="Gene3D" id="3.40.50.10890">
    <property type="match status" value="1"/>
</dbReference>
<sequence length="1120" mass="121985">MSQVIPTNPEGGVSVEVLPISKDTSQYQMAVLKLTDDMTGTSCNVLLDCGWTEEMDPEMVSALVAEQPTGGRLVDQIDVCLLSFADLQHCGAWPYVYCHLRPKKLQYASAPPPVGEMSSTTNNNQPSNGAMVLATEPVRRLGELTVTALHEDIDKMRDAVTTNNDWLLTIDDTIMAFNGAVSPLQYGEGVMFTMRGDSGAAAAGGRSSTIKGPTVKFTPLPAGRMLGGAYWRIEVGSQSMVYAVDYQMAGDRHLNGMELPPPEQAPPSVLITNTMPPAVEGAVTCAGQGATSNVAAESRRTYDAGITASRSNRRYAQAEEALLGMILRSLRKDGTVLLPVDCCSTGRVLELLLLLEAAWAADAGLQAYPVVYVSPLGDVVLDQIKIRMEWMSRVVHNDFDTSMGFLYHPFLFQHVQLCSSFQDYAQNYPARKPKVVLASSASLEIGDAREIFCRMCGDPNSTVIFTTSDVAYRDCLAQRVIHDFVVERPENPNEPVTYRETQYIKSSYTDEQLREVYRESLARESQEELAMRRRRKERDRREKMAAQKAAVARRQQQGMAENFAEGMAKQMLQSTGLASAKNTEGEGGGSSSTALISLESRNQASVYDVEGGQVNGFFRPGMFYSQTAAAPSAGGGGGAPGAGTTGAAARGAMAGGGGVDDDEELAGVSRGGAQVADEYGVHLDSSVIDSWRAHAESDFMRMKRFRKGWYHDDYPDKKEMKDEPHGHFRIKKQMKVAKDELKADIGDDDGHQRMKADPNAAPGAEEHDSFDWRRDLQVRFGEPKTVETRERVIRVGCKVKLMAPGNGIDGLATAQHRHELLVRLRPRHLVILPSVNADDLELMIHRTDSMFATGKGGQAYVCQSGRERGEIELQPVQFSLRPRKRQCYLDKSLQRELKYIRVLAKDSGGAKAGASNDNRSCARVALCRVALTSADADSADAPSRTASGEPIGTVLKDTEREPMAEESAEEQDAEAAEEILCRPGLLLSSKPLRLASLRDRMKRKFSTRGNQPASGSIAFKTRPKGGLVNSGEFTMTPMSNRMLVVSSPEGGEISVDTHHQGRPAAREAAQDLGVAPGGGLGEGEEEESAHAQTTVIQVNGDLCQNLFKVRDAIYEQFAVA</sequence>
<dbReference type="OrthoDB" id="64353at2759"/>
<comment type="similarity">
    <text evidence="1">Belongs to the metallo-beta-lactamase superfamily. RNA-metabolizing metallo-beta-lactamase-like family. CPSF2/YSH1 subfamily.</text>
</comment>